<gene>
    <name evidence="8" type="ORF">SAMN05216326_11136</name>
</gene>
<dbReference type="InterPro" id="IPR002129">
    <property type="entry name" value="PyrdxlP-dep_de-COase"/>
</dbReference>
<dbReference type="InterPro" id="IPR006311">
    <property type="entry name" value="TAT_signal"/>
</dbReference>
<dbReference type="SUPFAM" id="SSF53383">
    <property type="entry name" value="PLP-dependent transferases"/>
    <property type="match status" value="1"/>
</dbReference>
<evidence type="ECO:0000256" key="4">
    <source>
        <dbReference type="ARBA" id="ARBA00022898"/>
    </source>
</evidence>
<proteinExistence type="inferred from homology"/>
<reference evidence="9" key="1">
    <citation type="submission" date="2016-10" db="EMBL/GenBank/DDBJ databases">
        <authorList>
            <person name="Varghese N."/>
            <person name="Submissions S."/>
        </authorList>
    </citation>
    <scope>NUCLEOTIDE SEQUENCE [LARGE SCALE GENOMIC DNA]</scope>
    <source>
        <strain evidence="9">Nm71</strain>
    </source>
</reference>
<dbReference type="Proteomes" id="UP000199345">
    <property type="component" value="Unassembled WGS sequence"/>
</dbReference>
<keyword evidence="5 7" id="KW-0456">Lyase</keyword>
<dbReference type="PANTHER" id="PTHR46101:SF2">
    <property type="entry name" value="SERINE DECARBOXYLASE"/>
    <property type="match status" value="1"/>
</dbReference>
<dbReference type="Pfam" id="PF00282">
    <property type="entry name" value="Pyridoxal_deC"/>
    <property type="match status" value="1"/>
</dbReference>
<evidence type="ECO:0000256" key="2">
    <source>
        <dbReference type="ARBA" id="ARBA00009533"/>
    </source>
</evidence>
<dbReference type="Gene3D" id="3.40.640.10">
    <property type="entry name" value="Type I PLP-dependent aspartate aminotransferase-like (Major domain)"/>
    <property type="match status" value="1"/>
</dbReference>
<keyword evidence="3" id="KW-0210">Decarboxylase</keyword>
<dbReference type="GO" id="GO:0019752">
    <property type="term" value="P:carboxylic acid metabolic process"/>
    <property type="evidence" value="ECO:0007669"/>
    <property type="project" value="InterPro"/>
</dbReference>
<dbReference type="AlphaFoldDB" id="A0A1I0BM13"/>
<dbReference type="GO" id="GO:0016831">
    <property type="term" value="F:carboxy-lyase activity"/>
    <property type="evidence" value="ECO:0007669"/>
    <property type="project" value="UniProtKB-KW"/>
</dbReference>
<dbReference type="NCBIfam" id="TIGR01409">
    <property type="entry name" value="TAT_signal_seq"/>
    <property type="match status" value="1"/>
</dbReference>
<dbReference type="EMBL" id="FOIA01000011">
    <property type="protein sequence ID" value="SET07640.1"/>
    <property type="molecule type" value="Genomic_DNA"/>
</dbReference>
<dbReference type="InterPro" id="IPR015422">
    <property type="entry name" value="PyrdxlP-dep_Trfase_small"/>
</dbReference>
<organism evidence="8 9">
    <name type="scientific">Nitrosomonas marina</name>
    <dbReference type="NCBI Taxonomy" id="917"/>
    <lineage>
        <taxon>Bacteria</taxon>
        <taxon>Pseudomonadati</taxon>
        <taxon>Pseudomonadota</taxon>
        <taxon>Betaproteobacteria</taxon>
        <taxon>Nitrosomonadales</taxon>
        <taxon>Nitrosomonadaceae</taxon>
        <taxon>Nitrosomonas</taxon>
    </lineage>
</organism>
<feature type="modified residue" description="N6-(pyridoxal phosphate)lysine" evidence="6">
    <location>
        <position position="279"/>
    </location>
</feature>
<dbReference type="InterPro" id="IPR051151">
    <property type="entry name" value="Group_II_Decarboxylase"/>
</dbReference>
<protein>
    <submittedName>
        <fullName evidence="8">Histidine decarboxylase</fullName>
    </submittedName>
</protein>
<comment type="similarity">
    <text evidence="2 7">Belongs to the group II decarboxylase family.</text>
</comment>
<dbReference type="PROSITE" id="PS51318">
    <property type="entry name" value="TAT"/>
    <property type="match status" value="1"/>
</dbReference>
<evidence type="ECO:0000313" key="8">
    <source>
        <dbReference type="EMBL" id="SET07640.1"/>
    </source>
</evidence>
<evidence type="ECO:0000256" key="6">
    <source>
        <dbReference type="PIRSR" id="PIRSR602129-50"/>
    </source>
</evidence>
<dbReference type="OrthoDB" id="9803665at2"/>
<evidence type="ECO:0000256" key="7">
    <source>
        <dbReference type="RuleBase" id="RU000382"/>
    </source>
</evidence>
<evidence type="ECO:0000313" key="9">
    <source>
        <dbReference type="Proteomes" id="UP000199345"/>
    </source>
</evidence>
<dbReference type="GO" id="GO:0030170">
    <property type="term" value="F:pyridoxal phosphate binding"/>
    <property type="evidence" value="ECO:0007669"/>
    <property type="project" value="InterPro"/>
</dbReference>
<evidence type="ECO:0000256" key="3">
    <source>
        <dbReference type="ARBA" id="ARBA00022793"/>
    </source>
</evidence>
<keyword evidence="9" id="KW-1185">Reference proteome</keyword>
<keyword evidence="4 6" id="KW-0663">Pyridoxal phosphate</keyword>
<evidence type="ECO:0000256" key="1">
    <source>
        <dbReference type="ARBA" id="ARBA00001933"/>
    </source>
</evidence>
<dbReference type="InterPro" id="IPR015424">
    <property type="entry name" value="PyrdxlP-dep_Trfase"/>
</dbReference>
<name>A0A1I0BM13_9PROT</name>
<comment type="cofactor">
    <cofactor evidence="1 6 7">
        <name>pyridoxal 5'-phosphate</name>
        <dbReference type="ChEBI" id="CHEBI:597326"/>
    </cofactor>
</comment>
<accession>A0A1I0BM13</accession>
<dbReference type="Gene3D" id="3.90.1150.10">
    <property type="entry name" value="Aspartate Aminotransferase, domain 1"/>
    <property type="match status" value="1"/>
</dbReference>
<dbReference type="PANTHER" id="PTHR46101">
    <property type="match status" value="1"/>
</dbReference>
<sequence length="434" mass="48956">MYLSRRKFLGLTGAATLVATCSPISLSGQTPRDALSGQCASGMKDLSALVRQRSTMLGYPINLNFPPAEFFKWRERLNTAGLDQFNFNNVGDPFKQGHFSFNTHDLEKDLIERFGAVYGFVQKQVWGFLSNSGTDSNMHGIYIGRTLMQNRTGILPKIYFTHEAHYSIQILCNLMSLDWVVVDTEADGNMDIGDLEQKLNANADYPALIIATVGTTFKGAIDSIDGIQSKLKGRDYYLHLDAALFGGYLPHTPFADELLHSRRTDQSPRYHSIAVSCHKFFGYPSPAGLFITSQDIFEEFEAQFAKIHDPQYILQVPGTITCSRDSVKPAEFHFFSSDSELSRQKSDARQMLDNAGYLHKEMLTHLKHLEPVRTGQRSPIVYFRKPSEEIVDRYTLAVMQSDRNNEATAYAHVVVMPHVSKKTLDRFLEDLSTH</sequence>
<dbReference type="InterPro" id="IPR015421">
    <property type="entry name" value="PyrdxlP-dep_Trfase_major"/>
</dbReference>
<evidence type="ECO:0000256" key="5">
    <source>
        <dbReference type="ARBA" id="ARBA00023239"/>
    </source>
</evidence>
<dbReference type="InterPro" id="IPR019546">
    <property type="entry name" value="TAT_signal_bac_arc"/>
</dbReference>